<gene>
    <name evidence="10" type="ORF">SELO1098_LOCUS10721</name>
</gene>
<evidence type="ECO:0000256" key="2">
    <source>
        <dbReference type="ARBA" id="ARBA00022448"/>
    </source>
</evidence>
<dbReference type="PROSITE" id="PS50920">
    <property type="entry name" value="SOLCAR"/>
    <property type="match status" value="3"/>
</dbReference>
<dbReference type="Gene3D" id="1.50.40.10">
    <property type="entry name" value="Mitochondrial carrier domain"/>
    <property type="match status" value="1"/>
</dbReference>
<dbReference type="EMBL" id="HBIC01021465">
    <property type="protein sequence ID" value="CAE0281887.1"/>
    <property type="molecule type" value="Transcribed_RNA"/>
</dbReference>
<protein>
    <recommendedName>
        <fullName evidence="11">Mitochondrial carrier protein</fullName>
    </recommendedName>
</protein>
<dbReference type="InterPro" id="IPR018108">
    <property type="entry name" value="MCP_transmembrane"/>
</dbReference>
<feature type="transmembrane region" description="Helical" evidence="9">
    <location>
        <begin position="161"/>
        <end position="181"/>
    </location>
</feature>
<accession>A0A7S3H205</accession>
<sequence length="338" mass="37167">MSDTNTWIEKYARYFTNSKNRDVYESLLCGATAGIVAKTVIAPGDRIKMSFQVSSEKFTLHNAFLKGRDIVATRGVFSLWRGHSTTILRIAPYAGLSYAIHDFSENLFKKTLNKEVLPPQYKFLAGALAGVGGTVLTYPLDVLRVRLAIGRTWAASLKQGGLFQGLAPTLIGIVPYSGTAWLSKQTMMEYFPTVMHRKPTVAESVVINAIAGLLGQFITYPLDVVRRRMQVARANPDGKVPNLREVWRELIASEGPKGAAKGFSLNIIKGPIAFSASLTTYDLLRGFLNSQHQYYDGSNNGSDNNGNEGNNSGNNMKKRKIPVMDASETPTIHVSKNK</sequence>
<keyword evidence="4" id="KW-0677">Repeat</keyword>
<dbReference type="PANTHER" id="PTHR24089">
    <property type="entry name" value="SOLUTE CARRIER FAMILY 25"/>
    <property type="match status" value="1"/>
</dbReference>
<feature type="transmembrane region" description="Helical" evidence="9">
    <location>
        <begin position="201"/>
        <end position="220"/>
    </location>
</feature>
<feature type="compositionally biased region" description="Polar residues" evidence="8">
    <location>
        <begin position="328"/>
        <end position="338"/>
    </location>
</feature>
<reference evidence="10" key="1">
    <citation type="submission" date="2021-01" db="EMBL/GenBank/DDBJ databases">
        <authorList>
            <person name="Corre E."/>
            <person name="Pelletier E."/>
            <person name="Niang G."/>
            <person name="Scheremetjew M."/>
            <person name="Finn R."/>
            <person name="Kale V."/>
            <person name="Holt S."/>
            <person name="Cochrane G."/>
            <person name="Meng A."/>
            <person name="Brown T."/>
            <person name="Cohen L."/>
        </authorList>
    </citation>
    <scope>NUCLEOTIDE SEQUENCE</scope>
    <source>
        <strain evidence="10">CCAP 955/1</strain>
    </source>
</reference>
<feature type="region of interest" description="Disordered" evidence="8">
    <location>
        <begin position="295"/>
        <end position="338"/>
    </location>
</feature>
<keyword evidence="9" id="KW-1133">Transmembrane helix</keyword>
<evidence type="ECO:0000256" key="6">
    <source>
        <dbReference type="PROSITE-ProRule" id="PRU00282"/>
    </source>
</evidence>
<name>A0A7S3H205_9STRA</name>
<dbReference type="Pfam" id="PF00153">
    <property type="entry name" value="Mito_carr"/>
    <property type="match status" value="3"/>
</dbReference>
<keyword evidence="5 6" id="KW-0472">Membrane</keyword>
<dbReference type="InterPro" id="IPR002067">
    <property type="entry name" value="MCP"/>
</dbReference>
<feature type="repeat" description="Solcar" evidence="6">
    <location>
        <begin position="21"/>
        <end position="107"/>
    </location>
</feature>
<evidence type="ECO:0000256" key="9">
    <source>
        <dbReference type="SAM" id="Phobius"/>
    </source>
</evidence>
<keyword evidence="3 6" id="KW-0812">Transmembrane</keyword>
<feature type="transmembrane region" description="Helical" evidence="9">
    <location>
        <begin position="121"/>
        <end position="140"/>
    </location>
</feature>
<dbReference type="SUPFAM" id="SSF103506">
    <property type="entry name" value="Mitochondrial carrier"/>
    <property type="match status" value="1"/>
</dbReference>
<dbReference type="GO" id="GO:0055085">
    <property type="term" value="P:transmembrane transport"/>
    <property type="evidence" value="ECO:0007669"/>
    <property type="project" value="InterPro"/>
</dbReference>
<organism evidence="10">
    <name type="scientific">Spumella elongata</name>
    <dbReference type="NCBI Taxonomy" id="89044"/>
    <lineage>
        <taxon>Eukaryota</taxon>
        <taxon>Sar</taxon>
        <taxon>Stramenopiles</taxon>
        <taxon>Ochrophyta</taxon>
        <taxon>Chrysophyceae</taxon>
        <taxon>Chromulinales</taxon>
        <taxon>Chromulinaceae</taxon>
        <taxon>Spumella</taxon>
    </lineage>
</organism>
<feature type="repeat" description="Solcar" evidence="6">
    <location>
        <begin position="117"/>
        <end position="190"/>
    </location>
</feature>
<comment type="subcellular location">
    <subcellularLocation>
        <location evidence="1">Membrane</location>
        <topology evidence="1">Multi-pass membrane protein</topology>
    </subcellularLocation>
</comment>
<evidence type="ECO:0000256" key="8">
    <source>
        <dbReference type="SAM" id="MobiDB-lite"/>
    </source>
</evidence>
<evidence type="ECO:0000256" key="5">
    <source>
        <dbReference type="ARBA" id="ARBA00023136"/>
    </source>
</evidence>
<evidence type="ECO:0000313" key="10">
    <source>
        <dbReference type="EMBL" id="CAE0281887.1"/>
    </source>
</evidence>
<feature type="repeat" description="Solcar" evidence="6">
    <location>
        <begin position="199"/>
        <end position="287"/>
    </location>
</feature>
<evidence type="ECO:0000256" key="1">
    <source>
        <dbReference type="ARBA" id="ARBA00004141"/>
    </source>
</evidence>
<feature type="compositionally biased region" description="Low complexity" evidence="8">
    <location>
        <begin position="296"/>
        <end position="315"/>
    </location>
</feature>
<dbReference type="AlphaFoldDB" id="A0A7S3H205"/>
<keyword evidence="2 7" id="KW-0813">Transport</keyword>
<dbReference type="InterPro" id="IPR023395">
    <property type="entry name" value="MCP_dom_sf"/>
</dbReference>
<evidence type="ECO:0000256" key="4">
    <source>
        <dbReference type="ARBA" id="ARBA00022737"/>
    </source>
</evidence>
<evidence type="ECO:0000256" key="3">
    <source>
        <dbReference type="ARBA" id="ARBA00022692"/>
    </source>
</evidence>
<evidence type="ECO:0008006" key="11">
    <source>
        <dbReference type="Google" id="ProtNLM"/>
    </source>
</evidence>
<dbReference type="PRINTS" id="PR00926">
    <property type="entry name" value="MITOCARRIER"/>
</dbReference>
<evidence type="ECO:0000256" key="7">
    <source>
        <dbReference type="RuleBase" id="RU000488"/>
    </source>
</evidence>
<proteinExistence type="inferred from homology"/>
<comment type="similarity">
    <text evidence="7">Belongs to the mitochondrial carrier (TC 2.A.29) family.</text>
</comment>
<dbReference type="GO" id="GO:0016020">
    <property type="term" value="C:membrane"/>
    <property type="evidence" value="ECO:0007669"/>
    <property type="project" value="UniProtKB-SubCell"/>
</dbReference>